<evidence type="ECO:0000259" key="2">
    <source>
        <dbReference type="Pfam" id="PF00535"/>
    </source>
</evidence>
<evidence type="ECO:0000256" key="1">
    <source>
        <dbReference type="SAM" id="Coils"/>
    </source>
</evidence>
<feature type="domain" description="Glycosyltransferase 2-like" evidence="2">
    <location>
        <begin position="113"/>
        <end position="172"/>
    </location>
</feature>
<comment type="caution">
    <text evidence="3">The sequence shown here is derived from an EMBL/GenBank/DDBJ whole genome shotgun (WGS) entry which is preliminary data.</text>
</comment>
<feature type="coiled-coil region" evidence="1">
    <location>
        <begin position="32"/>
        <end position="66"/>
    </location>
</feature>
<dbReference type="Pfam" id="PF00535">
    <property type="entry name" value="Glycos_transf_2"/>
    <property type="match status" value="2"/>
</dbReference>
<dbReference type="PANTHER" id="PTHR43685">
    <property type="entry name" value="GLYCOSYLTRANSFERASE"/>
    <property type="match status" value="1"/>
</dbReference>
<keyword evidence="1" id="KW-0175">Coiled coil</keyword>
<keyword evidence="4" id="KW-1185">Reference proteome</keyword>
<reference evidence="3 4" key="1">
    <citation type="submission" date="2018-10" db="EMBL/GenBank/DDBJ databases">
        <title>Genomic Encyclopedia of Archaeal and Bacterial Type Strains, Phase II (KMG-II): from individual species to whole genera.</title>
        <authorList>
            <person name="Goeker M."/>
        </authorList>
    </citation>
    <scope>NUCLEOTIDE SEQUENCE [LARGE SCALE GENOMIC DNA]</scope>
    <source>
        <strain evidence="3 4">DSM 14954</strain>
    </source>
</reference>
<dbReference type="AlphaFoldDB" id="A0A660LIG1"/>
<feature type="domain" description="Glycosyltransferase 2-like" evidence="2">
    <location>
        <begin position="194"/>
        <end position="246"/>
    </location>
</feature>
<dbReference type="EMBL" id="RBIL01000001">
    <property type="protein sequence ID" value="RKQ92894.1"/>
    <property type="molecule type" value="Genomic_DNA"/>
</dbReference>
<dbReference type="InterPro" id="IPR050834">
    <property type="entry name" value="Glycosyltransf_2"/>
</dbReference>
<dbReference type="InterPro" id="IPR001173">
    <property type="entry name" value="Glyco_trans_2-like"/>
</dbReference>
<dbReference type="Proteomes" id="UP000278962">
    <property type="component" value="Unassembled WGS sequence"/>
</dbReference>
<dbReference type="GO" id="GO:0016740">
    <property type="term" value="F:transferase activity"/>
    <property type="evidence" value="ECO:0007669"/>
    <property type="project" value="UniProtKB-KW"/>
</dbReference>
<dbReference type="PANTHER" id="PTHR43685:SF2">
    <property type="entry name" value="GLYCOSYLTRANSFERASE 2-LIKE DOMAIN-CONTAINING PROTEIN"/>
    <property type="match status" value="1"/>
</dbReference>
<keyword evidence="3" id="KW-0808">Transferase</keyword>
<organism evidence="3 4">
    <name type="scientific">Solirubrobacter pauli</name>
    <dbReference type="NCBI Taxonomy" id="166793"/>
    <lineage>
        <taxon>Bacteria</taxon>
        <taxon>Bacillati</taxon>
        <taxon>Actinomycetota</taxon>
        <taxon>Thermoleophilia</taxon>
        <taxon>Solirubrobacterales</taxon>
        <taxon>Solirubrobacteraceae</taxon>
        <taxon>Solirubrobacter</taxon>
    </lineage>
</organism>
<dbReference type="Gene3D" id="3.90.550.10">
    <property type="entry name" value="Spore Coat Polysaccharide Biosynthesis Protein SpsA, Chain A"/>
    <property type="match status" value="1"/>
</dbReference>
<evidence type="ECO:0000313" key="3">
    <source>
        <dbReference type="EMBL" id="RKQ92894.1"/>
    </source>
</evidence>
<dbReference type="InterPro" id="IPR029044">
    <property type="entry name" value="Nucleotide-diphossugar_trans"/>
</dbReference>
<proteinExistence type="predicted"/>
<accession>A0A660LIG1</accession>
<evidence type="ECO:0000313" key="4">
    <source>
        <dbReference type="Proteomes" id="UP000278962"/>
    </source>
</evidence>
<protein>
    <submittedName>
        <fullName evidence="3">Glycosyl transferase family 2</fullName>
    </submittedName>
</protein>
<dbReference type="CDD" id="cd00761">
    <property type="entry name" value="Glyco_tranf_GTA_type"/>
    <property type="match status" value="1"/>
</dbReference>
<name>A0A660LIG1_9ACTN</name>
<sequence>MTRGSVRPLRPLRAVRNAAQRIYDTRAGVEALTAQVAELSDLKAQVAELAELNTQLAERLQALSAQATADQAETRQLLRLVHDDEPANRQRLWRIREAPEYELAFEEDEPLVSFVVTTYTNVEALMERSLPSMLAQTYERFEIVIVGDAAAPEIERAVKSVRDPRVRFYNQTLRGPYDEVADRLWYVAGGPPANEALRLARGRWVAQMDDDDACRPGRIELLLKAARERRLEFCYGQILEHVPDTPDRLVCRFPPALGAVNMQASLMHRDMRFIVFELGDALFDVPGDWSRIRRMMRLGVRMGMIDDIVVDYYRGTGWQTVSGPEA</sequence>
<dbReference type="SUPFAM" id="SSF53448">
    <property type="entry name" value="Nucleotide-diphospho-sugar transferases"/>
    <property type="match status" value="1"/>
</dbReference>
<gene>
    <name evidence="3" type="ORF">C8N24_2750</name>
</gene>